<gene>
    <name evidence="2" type="ordered locus">STAUR_6878</name>
</gene>
<sequence length="175" mass="17815">MNATRSPSLVLAAVAAVLLTSCHAGHNKAVPPANAGEAAGAAASGACQDAPTVELPSLFASPADAASRPEAGAVVAMEGTPLAGLVCTLMACDAKCCNNACGSTEGCPFTLATEQGNLCLSHQDFACGGTDCSPWCRPFNLSEKRRYRFVGTLSYQAGQEPPGATLHVQKFCPID</sequence>
<dbReference type="HOGENOM" id="CLU_1531637_0_0_7"/>
<evidence type="ECO:0000313" key="2">
    <source>
        <dbReference type="EMBL" id="ADO74634.1"/>
    </source>
</evidence>
<dbReference type="RefSeq" id="WP_013377533.1">
    <property type="nucleotide sequence ID" value="NC_014623.1"/>
</dbReference>
<proteinExistence type="predicted"/>
<dbReference type="PROSITE" id="PS51257">
    <property type="entry name" value="PROKAR_LIPOPROTEIN"/>
    <property type="match status" value="1"/>
</dbReference>
<dbReference type="EMBL" id="CP002271">
    <property type="protein sequence ID" value="ADO74634.1"/>
    <property type="molecule type" value="Genomic_DNA"/>
</dbReference>
<organism evidence="2 3">
    <name type="scientific">Stigmatella aurantiaca (strain DW4/3-1)</name>
    <dbReference type="NCBI Taxonomy" id="378806"/>
    <lineage>
        <taxon>Bacteria</taxon>
        <taxon>Pseudomonadati</taxon>
        <taxon>Myxococcota</taxon>
        <taxon>Myxococcia</taxon>
        <taxon>Myxococcales</taxon>
        <taxon>Cystobacterineae</taxon>
        <taxon>Archangiaceae</taxon>
        <taxon>Stigmatella</taxon>
    </lineage>
</organism>
<accession>E3FT10</accession>
<dbReference type="KEGG" id="sur:STAUR_6878"/>
<reference evidence="2 3" key="1">
    <citation type="journal article" date="2011" name="Mol. Biol. Evol.">
        <title>Comparative genomic analysis of fruiting body formation in Myxococcales.</title>
        <authorList>
            <person name="Huntley S."/>
            <person name="Hamann N."/>
            <person name="Wegener-Feldbrugge S."/>
            <person name="Treuner-Lange A."/>
            <person name="Kube M."/>
            <person name="Reinhardt R."/>
            <person name="Klages S."/>
            <person name="Muller R."/>
            <person name="Ronning C.M."/>
            <person name="Nierman W.C."/>
            <person name="Sogaard-Andersen L."/>
        </authorList>
    </citation>
    <scope>NUCLEOTIDE SEQUENCE [LARGE SCALE GENOMIC DNA]</scope>
    <source>
        <strain evidence="2 3">DW4/3-1</strain>
    </source>
</reference>
<evidence type="ECO:0000313" key="3">
    <source>
        <dbReference type="Proteomes" id="UP000001351"/>
    </source>
</evidence>
<protein>
    <recommendedName>
        <fullName evidence="4">Lipoprotein</fullName>
    </recommendedName>
</protein>
<keyword evidence="3" id="KW-1185">Reference proteome</keyword>
<dbReference type="OrthoDB" id="9941800at2"/>
<keyword evidence="1" id="KW-0732">Signal</keyword>
<evidence type="ECO:0000256" key="1">
    <source>
        <dbReference type="SAM" id="SignalP"/>
    </source>
</evidence>
<feature type="signal peptide" evidence="1">
    <location>
        <begin position="1"/>
        <end position="24"/>
    </location>
</feature>
<dbReference type="Proteomes" id="UP000001351">
    <property type="component" value="Chromosome"/>
</dbReference>
<feature type="chain" id="PRO_5003169947" description="Lipoprotein" evidence="1">
    <location>
        <begin position="25"/>
        <end position="175"/>
    </location>
</feature>
<dbReference type="AlphaFoldDB" id="E3FT10"/>
<evidence type="ECO:0008006" key="4">
    <source>
        <dbReference type="Google" id="ProtNLM"/>
    </source>
</evidence>
<name>E3FT10_STIAD</name>